<protein>
    <recommendedName>
        <fullName evidence="2">N-acetyltransferase domain-containing protein</fullName>
    </recommendedName>
</protein>
<evidence type="ECO:0000256" key="1">
    <source>
        <dbReference type="SAM" id="MobiDB-lite"/>
    </source>
</evidence>
<reference evidence="3 4" key="1">
    <citation type="submission" date="2015-04" db="EMBL/GenBank/DDBJ databases">
        <title>Complete genome sequence of Schizopora paradoxa KUC8140, a cosmopolitan wood degrader in East Asia.</title>
        <authorList>
            <consortium name="DOE Joint Genome Institute"/>
            <person name="Min B."/>
            <person name="Park H."/>
            <person name="Jang Y."/>
            <person name="Kim J.-J."/>
            <person name="Kim K.H."/>
            <person name="Pangilinan J."/>
            <person name="Lipzen A."/>
            <person name="Riley R."/>
            <person name="Grigoriev I.V."/>
            <person name="Spatafora J.W."/>
            <person name="Choi I.-G."/>
        </authorList>
    </citation>
    <scope>NUCLEOTIDE SEQUENCE [LARGE SCALE GENOMIC DNA]</scope>
    <source>
        <strain evidence="3 4">KUC8140</strain>
    </source>
</reference>
<dbReference type="Proteomes" id="UP000053477">
    <property type="component" value="Unassembled WGS sequence"/>
</dbReference>
<feature type="region of interest" description="Disordered" evidence="1">
    <location>
        <begin position="1"/>
        <end position="21"/>
    </location>
</feature>
<dbReference type="Gene3D" id="3.40.630.30">
    <property type="match status" value="1"/>
</dbReference>
<dbReference type="InterPro" id="IPR052523">
    <property type="entry name" value="Trichothecene_AcTrans"/>
</dbReference>
<dbReference type="PROSITE" id="PS51186">
    <property type="entry name" value="GNAT"/>
    <property type="match status" value="1"/>
</dbReference>
<dbReference type="InterPro" id="IPR000182">
    <property type="entry name" value="GNAT_dom"/>
</dbReference>
<dbReference type="PANTHER" id="PTHR42791">
    <property type="entry name" value="GNAT FAMILY ACETYLTRANSFERASE"/>
    <property type="match status" value="1"/>
</dbReference>
<evidence type="ECO:0000313" key="4">
    <source>
        <dbReference type="Proteomes" id="UP000053477"/>
    </source>
</evidence>
<name>A0A0H2RNB7_9AGAM</name>
<dbReference type="OrthoDB" id="2744543at2759"/>
<dbReference type="PANTHER" id="PTHR42791:SF1">
    <property type="entry name" value="N-ACETYLTRANSFERASE DOMAIN-CONTAINING PROTEIN"/>
    <property type="match status" value="1"/>
</dbReference>
<dbReference type="AlphaFoldDB" id="A0A0H2RNB7"/>
<dbReference type="GO" id="GO:0016747">
    <property type="term" value="F:acyltransferase activity, transferring groups other than amino-acyl groups"/>
    <property type="evidence" value="ECO:0007669"/>
    <property type="project" value="InterPro"/>
</dbReference>
<keyword evidence="4" id="KW-1185">Reference proteome</keyword>
<feature type="domain" description="N-acetyltransferase" evidence="2">
    <location>
        <begin position="140"/>
        <end position="294"/>
    </location>
</feature>
<dbReference type="SUPFAM" id="SSF55729">
    <property type="entry name" value="Acyl-CoA N-acyltransferases (Nat)"/>
    <property type="match status" value="1"/>
</dbReference>
<dbReference type="InterPro" id="IPR016181">
    <property type="entry name" value="Acyl_CoA_acyltransferase"/>
</dbReference>
<sequence length="294" mass="32611">MTADDTLTTPTNVLGSTSFTQSRIQPTAVEAPAPGKPNSLGSLVRIALCTTTADFEGIAEIELLNFPGPNTHDTTVTEAGTLHLMSLAAHPFRPALLEKGFSPRLWPDYRTTVSRRQKMAADRTSIFLKASVDDEETGKERIVAMAWLTSPAAYKASQRTWIHLLKSELLHPVVDGVWNRVFDQADGTDFGIIDVYKKEVRRVRNNVMGDKPYFALEMFAVHPSCQGRGAGRALLQHCIGLPADQKIPMILESTAAGYPFYVTNAFKVVERGHVEYCRKSYEWPVMVWKLSTLG</sequence>
<evidence type="ECO:0000259" key="2">
    <source>
        <dbReference type="PROSITE" id="PS51186"/>
    </source>
</evidence>
<dbReference type="CDD" id="cd04301">
    <property type="entry name" value="NAT_SF"/>
    <property type="match status" value="1"/>
</dbReference>
<organism evidence="3 4">
    <name type="scientific">Schizopora paradoxa</name>
    <dbReference type="NCBI Taxonomy" id="27342"/>
    <lineage>
        <taxon>Eukaryota</taxon>
        <taxon>Fungi</taxon>
        <taxon>Dikarya</taxon>
        <taxon>Basidiomycota</taxon>
        <taxon>Agaricomycotina</taxon>
        <taxon>Agaricomycetes</taxon>
        <taxon>Hymenochaetales</taxon>
        <taxon>Schizoporaceae</taxon>
        <taxon>Schizopora</taxon>
    </lineage>
</organism>
<dbReference type="EMBL" id="KQ085960">
    <property type="protein sequence ID" value="KLO13394.1"/>
    <property type="molecule type" value="Genomic_DNA"/>
</dbReference>
<dbReference type="Pfam" id="PF00583">
    <property type="entry name" value="Acetyltransf_1"/>
    <property type="match status" value="1"/>
</dbReference>
<dbReference type="InParanoid" id="A0A0H2RNB7"/>
<proteinExistence type="predicted"/>
<accession>A0A0H2RNB7</accession>
<evidence type="ECO:0000313" key="3">
    <source>
        <dbReference type="EMBL" id="KLO13394.1"/>
    </source>
</evidence>
<gene>
    <name evidence="3" type="ORF">SCHPADRAFT_940422</name>
</gene>